<dbReference type="RefSeq" id="WP_347297449.1">
    <property type="nucleotide sequence ID" value="NZ_CP142434.1"/>
</dbReference>
<keyword evidence="1" id="KW-0812">Transmembrane</keyword>
<proteinExistence type="predicted"/>
<feature type="transmembrane region" description="Helical" evidence="1">
    <location>
        <begin position="12"/>
        <end position="32"/>
    </location>
</feature>
<evidence type="ECO:0000313" key="3">
    <source>
        <dbReference type="EMBL" id="XBC51207.1"/>
    </source>
</evidence>
<evidence type="ECO:0000313" key="2">
    <source>
        <dbReference type="EMBL" id="XBC47277.1"/>
    </source>
</evidence>
<reference evidence="2" key="1">
    <citation type="submission" date="2023-12" db="EMBL/GenBank/DDBJ databases">
        <title>Dolosigranulum savutii sp. nov. isolated from human upper respiratory samples collected in Botswana.</title>
        <authorList>
            <person name="Kelly M.S."/>
        </authorList>
    </citation>
    <scope>NUCLEOTIDE SEQUENCE</scope>
    <source>
        <strain evidence="3">MSK211</strain>
        <strain evidence="2">MSK312</strain>
    </source>
</reference>
<keyword evidence="1" id="KW-1133">Transmembrane helix</keyword>
<keyword evidence="1" id="KW-0472">Membrane</keyword>
<organism evidence="2">
    <name type="scientific">Dolosigranulum savutiense</name>
    <dbReference type="NCBI Taxonomy" id="3110288"/>
    <lineage>
        <taxon>Bacteria</taxon>
        <taxon>Bacillati</taxon>
        <taxon>Bacillota</taxon>
        <taxon>Bacilli</taxon>
        <taxon>Lactobacillales</taxon>
        <taxon>Carnobacteriaceae</taxon>
        <taxon>Dolosigranulum</taxon>
    </lineage>
</organism>
<dbReference type="AlphaFoldDB" id="A0AB74TKR5"/>
<sequence length="70" mass="8275">MEFDVKTFKEAFVERPIILSICFFLFGFFFRSGGWSNAVVWLNAVLIYYLITGIYVLIKYDVVFEEKESN</sequence>
<dbReference type="EMBL" id="CP142436">
    <property type="protein sequence ID" value="XBC51207.1"/>
    <property type="molecule type" value="Genomic_DNA"/>
</dbReference>
<accession>A0AB74TKR5</accession>
<feature type="transmembrane region" description="Helical" evidence="1">
    <location>
        <begin position="38"/>
        <end position="58"/>
    </location>
</feature>
<name>A0AB74TKR5_9LACT</name>
<dbReference type="EMBL" id="CP142434">
    <property type="protein sequence ID" value="XBC47277.1"/>
    <property type="molecule type" value="Genomic_DNA"/>
</dbReference>
<gene>
    <name evidence="3" type="ORF">VUQ07_08205</name>
    <name evidence="2" type="ORF">VUQ09_06805</name>
</gene>
<evidence type="ECO:0000256" key="1">
    <source>
        <dbReference type="SAM" id="Phobius"/>
    </source>
</evidence>
<protein>
    <submittedName>
        <fullName evidence="2">Uncharacterized protein</fullName>
    </submittedName>
</protein>